<accession>A0AAU9P9J3</accession>
<sequence length="177" mass="19890">MEMDVFLLAGNCTWALDWHKCKMCGEVMLMADELPGMPSGSCTINFSAVFQHVSRFKLRRAPTMKTPSNSTSSSNSLPGYFSWDTLTENNTPGLHSPFFFPSQWRCKEEIESHAYSKGLLNNLTQTFGSCGVLELIFDKRVFVCNSISTQGQRAIESIISLHENGVTIIISFRLRSF</sequence>
<reference evidence="1 2" key="1">
    <citation type="submission" date="2022-01" db="EMBL/GenBank/DDBJ databases">
        <authorList>
            <person name="Xiong W."/>
            <person name="Schranz E."/>
        </authorList>
    </citation>
    <scope>NUCLEOTIDE SEQUENCE [LARGE SCALE GENOMIC DNA]</scope>
</reference>
<dbReference type="Proteomes" id="UP001157418">
    <property type="component" value="Unassembled WGS sequence"/>
</dbReference>
<dbReference type="AlphaFoldDB" id="A0AAU9P9J3"/>
<evidence type="ECO:0000313" key="2">
    <source>
        <dbReference type="Proteomes" id="UP001157418"/>
    </source>
</evidence>
<evidence type="ECO:0000313" key="1">
    <source>
        <dbReference type="EMBL" id="CAH1446849.1"/>
    </source>
</evidence>
<keyword evidence="2" id="KW-1185">Reference proteome</keyword>
<name>A0AAU9P9J3_9ASTR</name>
<dbReference type="EMBL" id="CAKMRJ010005523">
    <property type="protein sequence ID" value="CAH1446849.1"/>
    <property type="molecule type" value="Genomic_DNA"/>
</dbReference>
<gene>
    <name evidence="1" type="ORF">LVIROSA_LOCUS32506</name>
</gene>
<protein>
    <submittedName>
        <fullName evidence="1">Uncharacterized protein</fullName>
    </submittedName>
</protein>
<proteinExistence type="predicted"/>
<organism evidence="1 2">
    <name type="scientific">Lactuca virosa</name>
    <dbReference type="NCBI Taxonomy" id="75947"/>
    <lineage>
        <taxon>Eukaryota</taxon>
        <taxon>Viridiplantae</taxon>
        <taxon>Streptophyta</taxon>
        <taxon>Embryophyta</taxon>
        <taxon>Tracheophyta</taxon>
        <taxon>Spermatophyta</taxon>
        <taxon>Magnoliopsida</taxon>
        <taxon>eudicotyledons</taxon>
        <taxon>Gunneridae</taxon>
        <taxon>Pentapetalae</taxon>
        <taxon>asterids</taxon>
        <taxon>campanulids</taxon>
        <taxon>Asterales</taxon>
        <taxon>Asteraceae</taxon>
        <taxon>Cichorioideae</taxon>
        <taxon>Cichorieae</taxon>
        <taxon>Lactucinae</taxon>
        <taxon>Lactuca</taxon>
    </lineage>
</organism>
<comment type="caution">
    <text evidence="1">The sequence shown here is derived from an EMBL/GenBank/DDBJ whole genome shotgun (WGS) entry which is preliminary data.</text>
</comment>